<feature type="region of interest" description="Disordered" evidence="5">
    <location>
        <begin position="312"/>
        <end position="332"/>
    </location>
</feature>
<dbReference type="SUPFAM" id="SSF53649">
    <property type="entry name" value="Alkaline phosphatase-like"/>
    <property type="match status" value="1"/>
</dbReference>
<dbReference type="RefSeq" id="WP_289163985.1">
    <property type="nucleotide sequence ID" value="NZ_JASZZN010000008.1"/>
</dbReference>
<dbReference type="Pfam" id="PF00884">
    <property type="entry name" value="Sulfatase"/>
    <property type="match status" value="1"/>
</dbReference>
<evidence type="ECO:0000256" key="4">
    <source>
        <dbReference type="ARBA" id="ARBA00022837"/>
    </source>
</evidence>
<dbReference type="Gene3D" id="3.30.1120.10">
    <property type="match status" value="1"/>
</dbReference>
<keyword evidence="2" id="KW-0479">Metal-binding</keyword>
<organism evidence="7 8">
    <name type="scientific">Roseiconus lacunae</name>
    <dbReference type="NCBI Taxonomy" id="2605694"/>
    <lineage>
        <taxon>Bacteria</taxon>
        <taxon>Pseudomonadati</taxon>
        <taxon>Planctomycetota</taxon>
        <taxon>Planctomycetia</taxon>
        <taxon>Pirellulales</taxon>
        <taxon>Pirellulaceae</taxon>
        <taxon>Roseiconus</taxon>
    </lineage>
</organism>
<evidence type="ECO:0000256" key="5">
    <source>
        <dbReference type="SAM" id="MobiDB-lite"/>
    </source>
</evidence>
<comment type="similarity">
    <text evidence="1">Belongs to the sulfatase family.</text>
</comment>
<evidence type="ECO:0000313" key="8">
    <source>
        <dbReference type="Proteomes" id="UP001239462"/>
    </source>
</evidence>
<evidence type="ECO:0000313" key="7">
    <source>
        <dbReference type="EMBL" id="MDM4016355.1"/>
    </source>
</evidence>
<comment type="caution">
    <text evidence="7">The sequence shown here is derived from an EMBL/GenBank/DDBJ whole genome shotgun (WGS) entry which is preliminary data.</text>
</comment>
<accession>A0ABT7PIN6</accession>
<reference evidence="7 8" key="1">
    <citation type="submission" date="2023-06" db="EMBL/GenBank/DDBJ databases">
        <title>Roseiconus lacunae JC819 isolated from Gulf of Mannar region, Tamil Nadu.</title>
        <authorList>
            <person name="Pk S."/>
            <person name="Ch S."/>
            <person name="Ch V.R."/>
        </authorList>
    </citation>
    <scope>NUCLEOTIDE SEQUENCE [LARGE SCALE GENOMIC DNA]</scope>
    <source>
        <strain evidence="7 8">JC819</strain>
    </source>
</reference>
<sequence length="459" mass="51876">MSTSAAPPNVILVMADDQGWGETSYNGHPLLKTPELDAMAANGLRFDRFYAGAPVCSPTRAAVLTGRSCYRVGVPEHGYALRHQETVLPKVLADAGYNTAHFGKWHLNGLRGPGVPIFDHDPFHPGTFGFQYWLSVTNFYDRDPLMSRNGQIEDYRGDSSDVVVEQAIDHIGKLAKQDAPFFVVIWYGTPHSPFKASEEDASAFEHLDEQSKQHYGELVALDRSVGTLRQSLRRLNIEKDTVLWYCSDNGGLPKITPDTTGGLKGNKGTIDEGGLRVPGIIEWPGTIEPRRTNYPASVMDMMPTILELADTQHPTPNRPADGTSLTRLFGGENQDPRRVPALYFRYKKMAAMVDNDWKISTRQLADGPFKLYHLVEDPSETTDVSAENRKRKQRMVKQLQAWLAETDASESGSDYPEGEVDPMHPRPMFWTERADYQPYLNEWKDRWEYGSWLERRKRK</sequence>
<dbReference type="EMBL" id="JASZZN010000008">
    <property type="protein sequence ID" value="MDM4016355.1"/>
    <property type="molecule type" value="Genomic_DNA"/>
</dbReference>
<proteinExistence type="inferred from homology"/>
<feature type="domain" description="Sulfatase N-terminal" evidence="6">
    <location>
        <begin position="8"/>
        <end position="310"/>
    </location>
</feature>
<dbReference type="Gene3D" id="3.40.720.10">
    <property type="entry name" value="Alkaline Phosphatase, subunit A"/>
    <property type="match status" value="1"/>
</dbReference>
<keyword evidence="3" id="KW-0378">Hydrolase</keyword>
<dbReference type="Proteomes" id="UP001239462">
    <property type="component" value="Unassembled WGS sequence"/>
</dbReference>
<name>A0ABT7PIN6_9BACT</name>
<dbReference type="PROSITE" id="PS00523">
    <property type="entry name" value="SULFATASE_1"/>
    <property type="match status" value="1"/>
</dbReference>
<keyword evidence="8" id="KW-1185">Reference proteome</keyword>
<evidence type="ECO:0000259" key="6">
    <source>
        <dbReference type="Pfam" id="PF00884"/>
    </source>
</evidence>
<keyword evidence="4" id="KW-0106">Calcium</keyword>
<dbReference type="InterPro" id="IPR017850">
    <property type="entry name" value="Alkaline_phosphatase_core_sf"/>
</dbReference>
<protein>
    <submittedName>
        <fullName evidence="7">Sulfatase-like hydrolase/transferase</fullName>
    </submittedName>
</protein>
<gene>
    <name evidence="7" type="ORF">QTN89_13005</name>
</gene>
<dbReference type="PANTHER" id="PTHR42693:SF53">
    <property type="entry name" value="ENDO-4-O-SULFATASE"/>
    <property type="match status" value="1"/>
</dbReference>
<evidence type="ECO:0000256" key="1">
    <source>
        <dbReference type="ARBA" id="ARBA00008779"/>
    </source>
</evidence>
<dbReference type="InterPro" id="IPR050738">
    <property type="entry name" value="Sulfatase"/>
</dbReference>
<dbReference type="PANTHER" id="PTHR42693">
    <property type="entry name" value="ARYLSULFATASE FAMILY MEMBER"/>
    <property type="match status" value="1"/>
</dbReference>
<evidence type="ECO:0000256" key="2">
    <source>
        <dbReference type="ARBA" id="ARBA00022723"/>
    </source>
</evidence>
<dbReference type="InterPro" id="IPR024607">
    <property type="entry name" value="Sulfatase_CS"/>
</dbReference>
<dbReference type="InterPro" id="IPR000917">
    <property type="entry name" value="Sulfatase_N"/>
</dbReference>
<evidence type="ECO:0000256" key="3">
    <source>
        <dbReference type="ARBA" id="ARBA00022801"/>
    </source>
</evidence>